<keyword evidence="1" id="KW-1185">Reference proteome</keyword>
<dbReference type="RefSeq" id="XP_030758055.1">
    <property type="nucleotide sequence ID" value="XM_030902195.1"/>
</dbReference>
<evidence type="ECO:0000313" key="2">
    <source>
        <dbReference type="RefSeq" id="XP_030758055.1"/>
    </source>
</evidence>
<dbReference type="InParanoid" id="A0A6J2Y4X4"/>
<dbReference type="KEGG" id="soy:115883786"/>
<dbReference type="OrthoDB" id="6773951at2759"/>
<dbReference type="Proteomes" id="UP000504635">
    <property type="component" value="Unplaced"/>
</dbReference>
<protein>
    <submittedName>
        <fullName evidence="2">Uncharacterized protein LOC115883786</fullName>
    </submittedName>
</protein>
<organism evidence="1 2">
    <name type="scientific">Sitophilus oryzae</name>
    <name type="common">Rice weevil</name>
    <name type="synonym">Curculio oryzae</name>
    <dbReference type="NCBI Taxonomy" id="7048"/>
    <lineage>
        <taxon>Eukaryota</taxon>
        <taxon>Metazoa</taxon>
        <taxon>Ecdysozoa</taxon>
        <taxon>Arthropoda</taxon>
        <taxon>Hexapoda</taxon>
        <taxon>Insecta</taxon>
        <taxon>Pterygota</taxon>
        <taxon>Neoptera</taxon>
        <taxon>Endopterygota</taxon>
        <taxon>Coleoptera</taxon>
        <taxon>Polyphaga</taxon>
        <taxon>Cucujiformia</taxon>
        <taxon>Curculionidae</taxon>
        <taxon>Dryophthorinae</taxon>
        <taxon>Sitophilus</taxon>
    </lineage>
</organism>
<dbReference type="GeneID" id="115883786"/>
<evidence type="ECO:0000313" key="1">
    <source>
        <dbReference type="Proteomes" id="UP000504635"/>
    </source>
</evidence>
<gene>
    <name evidence="2" type="primary">LOC115883786</name>
</gene>
<sequence length="176" mass="20474">MRLSIVEYMNYLKGSTHSKCVVERENVLNAGHLTLRGKTEATSELVSIYVLCLQFSAINSEPYEIKGRLTIDGTVKNKEMHCSCKAERTMKIWNKYCPYIKCVWSTQKVVTKERYKPVPIEEMPCFIDKVKHSNIVTNDEKIRSFFCQNLPSSTISVHRKGRRNISRNMQLPDYQM</sequence>
<proteinExistence type="predicted"/>
<accession>A0A6J2Y4X4</accession>
<name>A0A6J2Y4X4_SITOR</name>
<dbReference type="AlphaFoldDB" id="A0A6J2Y4X4"/>
<reference evidence="2" key="1">
    <citation type="submission" date="2025-08" db="UniProtKB">
        <authorList>
            <consortium name="RefSeq"/>
        </authorList>
    </citation>
    <scope>IDENTIFICATION</scope>
    <source>
        <tissue evidence="2">Gonads</tissue>
    </source>
</reference>